<keyword evidence="5" id="KW-0297">G-protein coupled receptor</keyword>
<feature type="transmembrane region" description="Helical" evidence="10">
    <location>
        <begin position="268"/>
        <end position="287"/>
    </location>
</feature>
<evidence type="ECO:0000256" key="4">
    <source>
        <dbReference type="ARBA" id="ARBA00022989"/>
    </source>
</evidence>
<evidence type="ECO:0000256" key="10">
    <source>
        <dbReference type="SAM" id="Phobius"/>
    </source>
</evidence>
<evidence type="ECO:0000256" key="6">
    <source>
        <dbReference type="ARBA" id="ARBA00023136"/>
    </source>
</evidence>
<feature type="transmembrane region" description="Helical" evidence="10">
    <location>
        <begin position="18"/>
        <end position="38"/>
    </location>
</feature>
<dbReference type="PANTHER" id="PTHR24246:SF27">
    <property type="entry name" value="ADENOSINE RECEPTOR, ISOFORM A"/>
    <property type="match status" value="1"/>
</dbReference>
<accession>A0A914X9U4</accession>
<dbReference type="PANTHER" id="PTHR24246">
    <property type="entry name" value="OLFACTORY RECEPTOR AND ADENOSINE RECEPTOR"/>
    <property type="match status" value="1"/>
</dbReference>
<keyword evidence="9" id="KW-0807">Transducer</keyword>
<evidence type="ECO:0000259" key="11">
    <source>
        <dbReference type="PROSITE" id="PS50262"/>
    </source>
</evidence>
<feature type="transmembrane region" description="Helical" evidence="10">
    <location>
        <begin position="93"/>
        <end position="113"/>
    </location>
</feature>
<feature type="domain" description="G-protein coupled receptors family 1 profile" evidence="11">
    <location>
        <begin position="28"/>
        <end position="285"/>
    </location>
</feature>
<evidence type="ECO:0000256" key="9">
    <source>
        <dbReference type="ARBA" id="ARBA00023224"/>
    </source>
</evidence>
<dbReference type="Pfam" id="PF10316">
    <property type="entry name" value="7TM_GPCR_Srbc"/>
    <property type="match status" value="1"/>
</dbReference>
<keyword evidence="7" id="KW-0675">Receptor</keyword>
<evidence type="ECO:0000313" key="12">
    <source>
        <dbReference type="Proteomes" id="UP000887566"/>
    </source>
</evidence>
<dbReference type="Gene3D" id="1.20.1070.10">
    <property type="entry name" value="Rhodopsin 7-helix transmembrane proteins"/>
    <property type="match status" value="1"/>
</dbReference>
<feature type="transmembrane region" description="Helical" evidence="10">
    <location>
        <begin position="187"/>
        <end position="206"/>
    </location>
</feature>
<dbReference type="WBParaSite" id="PSAMB.scaffold664size44241.g7866.t1">
    <property type="protein sequence ID" value="PSAMB.scaffold664size44241.g7866.t1"/>
    <property type="gene ID" value="PSAMB.scaffold664size44241.g7866"/>
</dbReference>
<keyword evidence="3 10" id="KW-0812">Transmembrane</keyword>
<dbReference type="InterPro" id="IPR000276">
    <property type="entry name" value="GPCR_Rhodpsn"/>
</dbReference>
<dbReference type="Proteomes" id="UP000887566">
    <property type="component" value="Unplaced"/>
</dbReference>
<protein>
    <submittedName>
        <fullName evidence="13">G-protein coupled receptors family 1 profile domain-containing protein</fullName>
    </submittedName>
</protein>
<evidence type="ECO:0000256" key="2">
    <source>
        <dbReference type="ARBA" id="ARBA00022475"/>
    </source>
</evidence>
<dbReference type="GO" id="GO:0005886">
    <property type="term" value="C:plasma membrane"/>
    <property type="evidence" value="ECO:0007669"/>
    <property type="project" value="UniProtKB-SubCell"/>
</dbReference>
<keyword evidence="12" id="KW-1185">Reference proteome</keyword>
<comment type="subcellular location">
    <subcellularLocation>
        <location evidence="1">Cell membrane</location>
        <topology evidence="1">Multi-pass membrane protein</topology>
    </subcellularLocation>
</comment>
<feature type="transmembrane region" description="Helical" evidence="10">
    <location>
        <begin position="134"/>
        <end position="159"/>
    </location>
</feature>
<keyword evidence="2" id="KW-1003">Cell membrane</keyword>
<reference evidence="13" key="1">
    <citation type="submission" date="2022-11" db="UniProtKB">
        <authorList>
            <consortium name="WormBaseParasite"/>
        </authorList>
    </citation>
    <scope>IDENTIFICATION</scope>
</reference>
<evidence type="ECO:0000256" key="7">
    <source>
        <dbReference type="ARBA" id="ARBA00023170"/>
    </source>
</evidence>
<dbReference type="AlphaFoldDB" id="A0A914X9U4"/>
<evidence type="ECO:0000256" key="3">
    <source>
        <dbReference type="ARBA" id="ARBA00022692"/>
    </source>
</evidence>
<name>A0A914X9U4_9BILA</name>
<evidence type="ECO:0000256" key="8">
    <source>
        <dbReference type="ARBA" id="ARBA00023180"/>
    </source>
</evidence>
<evidence type="ECO:0000256" key="1">
    <source>
        <dbReference type="ARBA" id="ARBA00004651"/>
    </source>
</evidence>
<evidence type="ECO:0000256" key="5">
    <source>
        <dbReference type="ARBA" id="ARBA00023040"/>
    </source>
</evidence>
<dbReference type="CDD" id="cd00637">
    <property type="entry name" value="7tm_classA_rhodopsin-like"/>
    <property type="match status" value="1"/>
</dbReference>
<feature type="transmembrane region" description="Helical" evidence="10">
    <location>
        <begin position="236"/>
        <end position="262"/>
    </location>
</feature>
<dbReference type="InterPro" id="IPR017452">
    <property type="entry name" value="GPCR_Rhodpsn_7TM"/>
</dbReference>
<dbReference type="SMART" id="SM01381">
    <property type="entry name" value="7TM_GPCR_Srsx"/>
    <property type="match status" value="1"/>
</dbReference>
<dbReference type="PROSITE" id="PS50262">
    <property type="entry name" value="G_PROTEIN_RECEP_F1_2"/>
    <property type="match status" value="1"/>
</dbReference>
<dbReference type="GO" id="GO:0004930">
    <property type="term" value="F:G protein-coupled receptor activity"/>
    <property type="evidence" value="ECO:0007669"/>
    <property type="project" value="UniProtKB-KW"/>
</dbReference>
<organism evidence="12 13">
    <name type="scientific">Plectus sambesii</name>
    <dbReference type="NCBI Taxonomy" id="2011161"/>
    <lineage>
        <taxon>Eukaryota</taxon>
        <taxon>Metazoa</taxon>
        <taxon>Ecdysozoa</taxon>
        <taxon>Nematoda</taxon>
        <taxon>Chromadorea</taxon>
        <taxon>Plectida</taxon>
        <taxon>Plectina</taxon>
        <taxon>Plectoidea</taxon>
        <taxon>Plectidae</taxon>
        <taxon>Plectus</taxon>
    </lineage>
</organism>
<feature type="transmembrane region" description="Helical" evidence="10">
    <location>
        <begin position="50"/>
        <end position="73"/>
    </location>
</feature>
<keyword evidence="6 10" id="KW-0472">Membrane</keyword>
<proteinExistence type="predicted"/>
<sequence length="319" mass="35329">MATNATNGFDDYIVHSTYGSQGIIMLIANGLLFLTILLSRSLRRRKEMVIIAGMAAIDAIYGLSAISLAVYRFGILSRGQQNDKITPWDCVTLPPLFLIGISVQMTSVVNVVVSSDRLIAVAWPTKYRNLNVPYAGKLLGLLALFGVFSSAAMLLSTYFGTKNATTVTKMCTNPGIPYAYNLYQQTMIAGAGYLSVIIYFFVFLSYRRAVRNIAPSTNVIGEQHAVALQRRLTVTLGIITISTFIFFIIPYTIFAVCAWMNVVAPQPSLLATISRFSTIINVVIYMYRQKEMRSEMRALLTCTKPTRWTSSTGRTVVAR</sequence>
<dbReference type="SUPFAM" id="SSF81321">
    <property type="entry name" value="Family A G protein-coupled receptor-like"/>
    <property type="match status" value="1"/>
</dbReference>
<keyword evidence="8" id="KW-0325">Glycoprotein</keyword>
<evidence type="ECO:0000313" key="13">
    <source>
        <dbReference type="WBParaSite" id="PSAMB.scaffold664size44241.g7866.t1"/>
    </source>
</evidence>
<dbReference type="InterPro" id="IPR019420">
    <property type="entry name" value="7TM_GPCR_serpentine_rcpt_Srbc"/>
</dbReference>
<keyword evidence="4 10" id="KW-1133">Transmembrane helix</keyword>